<dbReference type="InterPro" id="IPR010064">
    <property type="entry name" value="HK97-gp10_tail"/>
</dbReference>
<dbReference type="NCBIfam" id="TIGR01725">
    <property type="entry name" value="phge_HK97_gp10"/>
    <property type="match status" value="1"/>
</dbReference>
<evidence type="ECO:0000313" key="2">
    <source>
        <dbReference type="EMBL" id="MBL4917451.1"/>
    </source>
</evidence>
<keyword evidence="3" id="KW-1185">Reference proteome</keyword>
<gene>
    <name evidence="2" type="ORF">JL811_09480</name>
</gene>
<dbReference type="RefSeq" id="WP_202688358.1">
    <property type="nucleotide sequence ID" value="NZ_JAESVN010000003.1"/>
</dbReference>
<dbReference type="AlphaFoldDB" id="A0A8K0VAK9"/>
<feature type="region of interest" description="Disordered" evidence="1">
    <location>
        <begin position="55"/>
        <end position="81"/>
    </location>
</feature>
<organism evidence="2 3">
    <name type="scientific">Szabonella alba</name>
    <dbReference type="NCBI Taxonomy" id="2804194"/>
    <lineage>
        <taxon>Bacteria</taxon>
        <taxon>Pseudomonadati</taxon>
        <taxon>Pseudomonadota</taxon>
        <taxon>Alphaproteobacteria</taxon>
        <taxon>Rhodobacterales</taxon>
        <taxon>Paracoccaceae</taxon>
        <taxon>Szabonella</taxon>
    </lineage>
</organism>
<sequence length="152" mass="16263">MPKRVTGSEALAKRMAAIPQSVLEALRPALTRSVQEIAADARALAESSRRSGALVESIEATAPGETTPAFASDGGRRTADEGQAFVTAGDPDARHGHLVEFGTAERVHKDGSPTGTMPAKPFLLPAWRLNKTRVRNRLRRVIRSEVKKGAAE</sequence>
<dbReference type="EMBL" id="JAESVN010000003">
    <property type="protein sequence ID" value="MBL4917451.1"/>
    <property type="molecule type" value="Genomic_DNA"/>
</dbReference>
<accession>A0A8K0VAK9</accession>
<dbReference type="Proteomes" id="UP000648908">
    <property type="component" value="Unassembled WGS sequence"/>
</dbReference>
<reference evidence="2" key="1">
    <citation type="submission" date="2021-01" db="EMBL/GenBank/DDBJ databases">
        <title>Tabrizicola alba sp. nov. a motile alkaliphilic bacterium isolated from a soda lake.</title>
        <authorList>
            <person name="Szuroczki S."/>
            <person name="Abbaszade G."/>
            <person name="Schumann P."/>
            <person name="Toth E."/>
        </authorList>
    </citation>
    <scope>NUCLEOTIDE SEQUENCE</scope>
    <source>
        <strain evidence="2">DMG-N-6</strain>
    </source>
</reference>
<protein>
    <submittedName>
        <fullName evidence="2">HK97 gp10 family phage protein</fullName>
    </submittedName>
</protein>
<proteinExistence type="predicted"/>
<evidence type="ECO:0000256" key="1">
    <source>
        <dbReference type="SAM" id="MobiDB-lite"/>
    </source>
</evidence>
<evidence type="ECO:0000313" key="3">
    <source>
        <dbReference type="Proteomes" id="UP000648908"/>
    </source>
</evidence>
<comment type="caution">
    <text evidence="2">The sequence shown here is derived from an EMBL/GenBank/DDBJ whole genome shotgun (WGS) entry which is preliminary data.</text>
</comment>
<name>A0A8K0VAK9_9RHOB</name>
<dbReference type="Pfam" id="PF04883">
    <property type="entry name" value="HK97-gp10_like"/>
    <property type="match status" value="1"/>
</dbReference>